<evidence type="ECO:0000313" key="2">
    <source>
        <dbReference type="EMBL" id="OBR85806.1"/>
    </source>
</evidence>
<dbReference type="GeneID" id="28967218"/>
<feature type="compositionally biased region" description="Polar residues" evidence="1">
    <location>
        <begin position="96"/>
        <end position="120"/>
    </location>
</feature>
<feature type="region of interest" description="Disordered" evidence="1">
    <location>
        <begin position="62"/>
        <end position="127"/>
    </location>
</feature>
<feature type="compositionally biased region" description="Low complexity" evidence="1">
    <location>
        <begin position="23"/>
        <end position="39"/>
    </location>
</feature>
<organism evidence="2">
    <name type="scientific">Kwoniella dejecticola CBS 10117</name>
    <dbReference type="NCBI Taxonomy" id="1296121"/>
    <lineage>
        <taxon>Eukaryota</taxon>
        <taxon>Fungi</taxon>
        <taxon>Dikarya</taxon>
        <taxon>Basidiomycota</taxon>
        <taxon>Agaricomycotina</taxon>
        <taxon>Tremellomycetes</taxon>
        <taxon>Tremellales</taxon>
        <taxon>Cryptococcaceae</taxon>
        <taxon>Kwoniella</taxon>
    </lineage>
</organism>
<proteinExistence type="predicted"/>
<sequence>MSRMTPADWAEFERDLTEKAHQANAWSGSAGNAEASSSRGGRGMTEAKWVAFEEGLRRKVNEANASSTTHSYTATATSPDTGPIGDIEQSGEGDQLTLTPTPTSAGAFTPTSTEDGSMTPSAGIPGLPHRQVDLDLACLTKEELDKYYGLQLRKRNQSFRRVTRAFFSSSSSAPSLADTIQKKTSFDKNTIEAIGTFKEAVDDCLMLSKEQGWVEITSSKPKTYLQKRVESWGLSGLASPPKGFERDVENYYRGDVIDDFGEMLRVLNSNGWTVERLTRLAPPTSEVNQDA</sequence>
<dbReference type="Proteomes" id="UP000078595">
    <property type="component" value="Chromosome 4"/>
</dbReference>
<gene>
    <name evidence="2" type="ORF">I303_03519</name>
    <name evidence="3" type="ORF">I303_103496</name>
</gene>
<name>A0A1A6A6X1_9TREE</name>
<evidence type="ECO:0000256" key="1">
    <source>
        <dbReference type="SAM" id="MobiDB-lite"/>
    </source>
</evidence>
<feature type="compositionally biased region" description="Low complexity" evidence="1">
    <location>
        <begin position="63"/>
        <end position="78"/>
    </location>
</feature>
<reference evidence="2" key="1">
    <citation type="submission" date="2013-07" db="EMBL/GenBank/DDBJ databases">
        <title>The Genome Sequence of Cryptococcus dejecticola CBS10117.</title>
        <authorList>
            <consortium name="The Broad Institute Genome Sequencing Platform"/>
            <person name="Cuomo C."/>
            <person name="Litvintseva A."/>
            <person name="Chen Y."/>
            <person name="Heitman J."/>
            <person name="Sun S."/>
            <person name="Springer D."/>
            <person name="Dromer F."/>
            <person name="Young S.K."/>
            <person name="Zeng Q."/>
            <person name="Gargeya S."/>
            <person name="Fitzgerald M."/>
            <person name="Abouelleil A."/>
            <person name="Alvarado L."/>
            <person name="Berlin A.M."/>
            <person name="Chapman S.B."/>
            <person name="Dewar J."/>
            <person name="Goldberg J."/>
            <person name="Griggs A."/>
            <person name="Gujja S."/>
            <person name="Hansen M."/>
            <person name="Howarth C."/>
            <person name="Imamovic A."/>
            <person name="Larimer J."/>
            <person name="McCowan C."/>
            <person name="Murphy C."/>
            <person name="Pearson M."/>
            <person name="Priest M."/>
            <person name="Roberts A."/>
            <person name="Saif S."/>
            <person name="Shea T."/>
            <person name="Sykes S."/>
            <person name="Wortman J."/>
            <person name="Nusbaum C."/>
            <person name="Birren B."/>
        </authorList>
    </citation>
    <scope>NUCLEOTIDE SEQUENCE [LARGE SCALE GENOMIC DNA]</scope>
    <source>
        <strain evidence="2">CBS 10117</strain>
    </source>
</reference>
<keyword evidence="4" id="KW-1185">Reference proteome</keyword>
<reference evidence="3" key="2">
    <citation type="submission" date="2013-07" db="EMBL/GenBank/DDBJ databases">
        <authorList>
            <consortium name="The Broad Institute Genome Sequencing Platform"/>
            <person name="Cuomo C."/>
            <person name="Litvintseva A."/>
            <person name="Chen Y."/>
            <person name="Heitman J."/>
            <person name="Sun S."/>
            <person name="Springer D."/>
            <person name="Dromer F."/>
            <person name="Young S.K."/>
            <person name="Zeng Q."/>
            <person name="Gargeya S."/>
            <person name="Fitzgerald M."/>
            <person name="Abouelleil A."/>
            <person name="Alvarado L."/>
            <person name="Berlin A.M."/>
            <person name="Chapman S.B."/>
            <person name="Dewar J."/>
            <person name="Goldberg J."/>
            <person name="Griggs A."/>
            <person name="Gujja S."/>
            <person name="Hansen M."/>
            <person name="Howarth C."/>
            <person name="Imamovic A."/>
            <person name="Larimer J."/>
            <person name="McCowan C."/>
            <person name="Murphy C."/>
            <person name="Pearson M."/>
            <person name="Priest M."/>
            <person name="Roberts A."/>
            <person name="Saif S."/>
            <person name="Shea T."/>
            <person name="Sykes S."/>
            <person name="Wortman J."/>
            <person name="Nusbaum C."/>
            <person name="Birren B."/>
        </authorList>
    </citation>
    <scope>NUCLEOTIDE SEQUENCE</scope>
    <source>
        <strain evidence="3">CBS 10117</strain>
    </source>
</reference>
<dbReference type="RefSeq" id="XP_018263648.1">
    <property type="nucleotide sequence ID" value="XM_018406840.1"/>
</dbReference>
<accession>A0A1A6A6X1</accession>
<evidence type="ECO:0000313" key="3">
    <source>
        <dbReference type="EMBL" id="WWC60920.1"/>
    </source>
</evidence>
<feature type="region of interest" description="Disordered" evidence="1">
    <location>
        <begin position="20"/>
        <end position="44"/>
    </location>
</feature>
<dbReference type="EMBL" id="CP144533">
    <property type="protein sequence ID" value="WWC60920.1"/>
    <property type="molecule type" value="Genomic_DNA"/>
</dbReference>
<dbReference type="KEGG" id="kdj:28967218"/>
<evidence type="ECO:0000313" key="4">
    <source>
        <dbReference type="Proteomes" id="UP000078595"/>
    </source>
</evidence>
<reference evidence="3" key="3">
    <citation type="submission" date="2024-02" db="EMBL/GenBank/DDBJ databases">
        <title>Comparative genomics of Cryptococcus and Kwoniella reveals pathogenesis evolution and contrasting modes of karyotype evolution via chromosome fusion or intercentromeric recombination.</title>
        <authorList>
            <person name="Coelho M.A."/>
            <person name="David-Palma M."/>
            <person name="Shea T."/>
            <person name="Bowers K."/>
            <person name="McGinley-Smith S."/>
            <person name="Mohammad A.W."/>
            <person name="Gnirke A."/>
            <person name="Yurkov A.M."/>
            <person name="Nowrousian M."/>
            <person name="Sun S."/>
            <person name="Cuomo C.A."/>
            <person name="Heitman J."/>
        </authorList>
    </citation>
    <scope>NUCLEOTIDE SEQUENCE</scope>
    <source>
        <strain evidence="3">CBS 10117</strain>
    </source>
</reference>
<dbReference type="AlphaFoldDB" id="A0A1A6A6X1"/>
<protein>
    <submittedName>
        <fullName evidence="2">Uncharacterized protein</fullName>
    </submittedName>
</protein>
<dbReference type="VEuPathDB" id="FungiDB:I303_03519"/>
<dbReference type="EMBL" id="KI894030">
    <property type="protein sequence ID" value="OBR85806.1"/>
    <property type="molecule type" value="Genomic_DNA"/>
</dbReference>